<sequence>MYTVVYEMKFISRNKSKNRPLHGMSDLEMLTTSLSQWFRTPQGSEVLETERAITGPIINRLFGYHILQMACDEKYSLIDESPAGQKIVFAPAWRADARSAVADNGELPLASDSIDVVVIHHALDFTDDSHRLLREATRVLRPGGQMLIIGFNPYSHWGIWKIFKRKLNIPWRGRFISKGRLTDWLRLLNLRTDSIEYGLHFLPLKNSWLLKYAQKIERFGSKIKSPLGGAYFLLCVKQLGSMTPIHPKWRPVPASVAGIVASENARIRIH</sequence>
<dbReference type="Gene3D" id="3.40.50.150">
    <property type="entry name" value="Vaccinia Virus protein VP39"/>
    <property type="match status" value="1"/>
</dbReference>
<dbReference type="GO" id="GO:0008757">
    <property type="term" value="F:S-adenosylmethionine-dependent methyltransferase activity"/>
    <property type="evidence" value="ECO:0007669"/>
    <property type="project" value="InterPro"/>
</dbReference>
<dbReference type="AlphaFoldDB" id="A0A381QFZ7"/>
<reference evidence="2" key="1">
    <citation type="submission" date="2018-05" db="EMBL/GenBank/DDBJ databases">
        <authorList>
            <person name="Lanie J.A."/>
            <person name="Ng W.-L."/>
            <person name="Kazmierczak K.M."/>
            <person name="Andrzejewski T.M."/>
            <person name="Davidsen T.M."/>
            <person name="Wayne K.J."/>
            <person name="Tettelin H."/>
            <person name="Glass J.I."/>
            <person name="Rusch D."/>
            <person name="Podicherti R."/>
            <person name="Tsui H.-C.T."/>
            <person name="Winkler M.E."/>
        </authorList>
    </citation>
    <scope>NUCLEOTIDE SEQUENCE</scope>
</reference>
<gene>
    <name evidence="2" type="ORF">METZ01_LOCUS29437</name>
</gene>
<protein>
    <recommendedName>
        <fullName evidence="1">Methyltransferase type 11 domain-containing protein</fullName>
    </recommendedName>
</protein>
<proteinExistence type="predicted"/>
<dbReference type="InterPro" id="IPR029063">
    <property type="entry name" value="SAM-dependent_MTases_sf"/>
</dbReference>
<feature type="domain" description="Methyltransferase type 11" evidence="1">
    <location>
        <begin position="97"/>
        <end position="148"/>
    </location>
</feature>
<organism evidence="2">
    <name type="scientific">marine metagenome</name>
    <dbReference type="NCBI Taxonomy" id="408172"/>
    <lineage>
        <taxon>unclassified sequences</taxon>
        <taxon>metagenomes</taxon>
        <taxon>ecological metagenomes</taxon>
    </lineage>
</organism>
<evidence type="ECO:0000259" key="1">
    <source>
        <dbReference type="Pfam" id="PF08241"/>
    </source>
</evidence>
<dbReference type="SUPFAM" id="SSF53335">
    <property type="entry name" value="S-adenosyl-L-methionine-dependent methyltransferases"/>
    <property type="match status" value="1"/>
</dbReference>
<dbReference type="Pfam" id="PF08241">
    <property type="entry name" value="Methyltransf_11"/>
    <property type="match status" value="1"/>
</dbReference>
<name>A0A381QFZ7_9ZZZZ</name>
<accession>A0A381QFZ7</accession>
<dbReference type="EMBL" id="UINC01001283">
    <property type="protein sequence ID" value="SUZ76583.1"/>
    <property type="molecule type" value="Genomic_DNA"/>
</dbReference>
<evidence type="ECO:0000313" key="2">
    <source>
        <dbReference type="EMBL" id="SUZ76583.1"/>
    </source>
</evidence>
<dbReference type="InterPro" id="IPR013216">
    <property type="entry name" value="Methyltransf_11"/>
</dbReference>